<reference evidence="2 3" key="1">
    <citation type="submission" date="2017-06" db="EMBL/GenBank/DDBJ databases">
        <title>Draft Genome Sequence of Natranaerobius trueperi halophilic, alkalithermophilic bacteria from soda lakes.</title>
        <authorList>
            <person name="Zhao B."/>
        </authorList>
    </citation>
    <scope>NUCLEOTIDE SEQUENCE [LARGE SCALE GENOMIC DNA]</scope>
    <source>
        <strain evidence="2 3">DSM 18760</strain>
    </source>
</reference>
<accession>A0A226BX38</accession>
<keyword evidence="3" id="KW-1185">Reference proteome</keyword>
<dbReference type="InterPro" id="IPR036291">
    <property type="entry name" value="NAD(P)-bd_dom_sf"/>
</dbReference>
<dbReference type="Pfam" id="PF13380">
    <property type="entry name" value="CoA_binding_2"/>
    <property type="match status" value="1"/>
</dbReference>
<dbReference type="Proteomes" id="UP000214588">
    <property type="component" value="Unassembled WGS sequence"/>
</dbReference>
<gene>
    <name evidence="2" type="ORF">CDO51_12310</name>
</gene>
<evidence type="ECO:0000259" key="1">
    <source>
        <dbReference type="SMART" id="SM00881"/>
    </source>
</evidence>
<dbReference type="SMART" id="SM00881">
    <property type="entry name" value="CoA_binding"/>
    <property type="match status" value="1"/>
</dbReference>
<dbReference type="EMBL" id="NIQC01000043">
    <property type="protein sequence ID" value="OWZ82759.1"/>
    <property type="molecule type" value="Genomic_DNA"/>
</dbReference>
<comment type="caution">
    <text evidence="2">The sequence shown here is derived from an EMBL/GenBank/DDBJ whole genome shotgun (WGS) entry which is preliminary data.</text>
</comment>
<dbReference type="Gene3D" id="3.40.50.720">
    <property type="entry name" value="NAD(P)-binding Rossmann-like Domain"/>
    <property type="match status" value="1"/>
</dbReference>
<organism evidence="2 3">
    <name type="scientific">Natranaerobius trueperi</name>
    <dbReference type="NCBI Taxonomy" id="759412"/>
    <lineage>
        <taxon>Bacteria</taxon>
        <taxon>Bacillati</taxon>
        <taxon>Bacillota</taxon>
        <taxon>Clostridia</taxon>
        <taxon>Natranaerobiales</taxon>
        <taxon>Natranaerobiaceae</taxon>
        <taxon>Natranaerobius</taxon>
    </lineage>
</organism>
<dbReference type="RefSeq" id="WP_089024526.1">
    <property type="nucleotide sequence ID" value="NZ_NIQC01000043.1"/>
</dbReference>
<dbReference type="SUPFAM" id="SSF51735">
    <property type="entry name" value="NAD(P)-binding Rossmann-fold domains"/>
    <property type="match status" value="1"/>
</dbReference>
<dbReference type="PANTHER" id="PTHR33303">
    <property type="entry name" value="CYTOPLASMIC PROTEIN-RELATED"/>
    <property type="match status" value="1"/>
</dbReference>
<evidence type="ECO:0000313" key="3">
    <source>
        <dbReference type="Proteomes" id="UP000214588"/>
    </source>
</evidence>
<protein>
    <submittedName>
        <fullName evidence="2">CoA-binding protein</fullName>
    </submittedName>
</protein>
<dbReference type="InterPro" id="IPR003781">
    <property type="entry name" value="CoA-bd"/>
</dbReference>
<dbReference type="AlphaFoldDB" id="A0A226BX38"/>
<sequence length="135" mass="15467">MSALEERLLKESKKIAIVGLSKKEEKISNIIANYLDSQGYDIIPVNPNYSEVLNKKCYPSLSDIPRDYEIDLVNIFRPSEEVQPIVKEAITLNIVGIWLQQGIKDEDSWELAAEHNIPMVMDKCIMTYHKALRGF</sequence>
<name>A0A226BX38_9FIRM</name>
<dbReference type="PANTHER" id="PTHR33303:SF2">
    <property type="entry name" value="COA-BINDING DOMAIN-CONTAINING PROTEIN"/>
    <property type="match status" value="1"/>
</dbReference>
<dbReference type="OrthoDB" id="9804695at2"/>
<feature type="domain" description="CoA-binding" evidence="1">
    <location>
        <begin position="8"/>
        <end position="103"/>
    </location>
</feature>
<evidence type="ECO:0000313" key="2">
    <source>
        <dbReference type="EMBL" id="OWZ82759.1"/>
    </source>
</evidence>
<proteinExistence type="predicted"/>